<protein>
    <recommendedName>
        <fullName evidence="3">RNA exonuclease 4</fullName>
    </recommendedName>
</protein>
<dbReference type="InterPro" id="IPR037431">
    <property type="entry name" value="REX4_DEDDh_dom"/>
</dbReference>
<comment type="function">
    <text evidence="9">Exoribonuclease involved in ribosome biosynthesis. Involved in the processing of ITS1, the internal transcribed spacer localized between the 18S and 5.8S rRNAs.</text>
</comment>
<accession>A0A7N0RBE5</accession>
<evidence type="ECO:0000256" key="8">
    <source>
        <dbReference type="ARBA" id="ARBA00023242"/>
    </source>
</evidence>
<reference evidence="11" key="1">
    <citation type="submission" date="2021-01" db="UniProtKB">
        <authorList>
            <consortium name="EnsemblPlants"/>
        </authorList>
    </citation>
    <scope>IDENTIFICATION</scope>
</reference>
<dbReference type="InterPro" id="IPR036397">
    <property type="entry name" value="RNaseH_sf"/>
</dbReference>
<comment type="similarity">
    <text evidence="2">Belongs to the REXO4 family.</text>
</comment>
<evidence type="ECO:0000256" key="6">
    <source>
        <dbReference type="ARBA" id="ARBA00022801"/>
    </source>
</evidence>
<dbReference type="Gramene" id="Kaladp0008s0055.4.v1.1">
    <property type="protein sequence ID" value="Kaladp0008s0055.4.v1.1"/>
    <property type="gene ID" value="Kaladp0008s0055.v1.1"/>
</dbReference>
<dbReference type="InterPro" id="IPR013520">
    <property type="entry name" value="Ribonucl_H"/>
</dbReference>
<evidence type="ECO:0000256" key="1">
    <source>
        <dbReference type="ARBA" id="ARBA00004123"/>
    </source>
</evidence>
<dbReference type="EnsemblPlants" id="Kaladp0008s0055.4.v1.1">
    <property type="protein sequence ID" value="Kaladp0008s0055.4.v1.1"/>
    <property type="gene ID" value="Kaladp0008s0055.v1.1"/>
</dbReference>
<dbReference type="Proteomes" id="UP000594263">
    <property type="component" value="Unplaced"/>
</dbReference>
<keyword evidence="5" id="KW-0540">Nuclease</keyword>
<dbReference type="CDD" id="cd06144">
    <property type="entry name" value="REX4_like"/>
    <property type="match status" value="1"/>
</dbReference>
<dbReference type="InterPro" id="IPR047021">
    <property type="entry name" value="REXO1/3/4-like"/>
</dbReference>
<dbReference type="PANTHER" id="PTHR12801:SF45">
    <property type="entry name" value="RNA EXONUCLEASE 4"/>
    <property type="match status" value="1"/>
</dbReference>
<name>A0A7N0RBE5_KALFE</name>
<dbReference type="GO" id="GO:0005634">
    <property type="term" value="C:nucleus"/>
    <property type="evidence" value="ECO:0007669"/>
    <property type="project" value="UniProtKB-SubCell"/>
</dbReference>
<dbReference type="GO" id="GO:0003676">
    <property type="term" value="F:nucleic acid binding"/>
    <property type="evidence" value="ECO:0007669"/>
    <property type="project" value="InterPro"/>
</dbReference>
<evidence type="ECO:0000259" key="10">
    <source>
        <dbReference type="SMART" id="SM00479"/>
    </source>
</evidence>
<dbReference type="Gene3D" id="3.30.420.10">
    <property type="entry name" value="Ribonuclease H-like superfamily/Ribonuclease H"/>
    <property type="match status" value="1"/>
</dbReference>
<evidence type="ECO:0000313" key="11">
    <source>
        <dbReference type="EnsemblPlants" id="Kaladp0008s0055.4.v1.1"/>
    </source>
</evidence>
<evidence type="ECO:0000256" key="7">
    <source>
        <dbReference type="ARBA" id="ARBA00022839"/>
    </source>
</evidence>
<evidence type="ECO:0000256" key="9">
    <source>
        <dbReference type="ARBA" id="ARBA00025599"/>
    </source>
</evidence>
<dbReference type="GO" id="GO:0006364">
    <property type="term" value="P:rRNA processing"/>
    <property type="evidence" value="ECO:0007669"/>
    <property type="project" value="UniProtKB-KW"/>
</dbReference>
<evidence type="ECO:0000313" key="12">
    <source>
        <dbReference type="Proteomes" id="UP000594263"/>
    </source>
</evidence>
<feature type="domain" description="Exonuclease" evidence="10">
    <location>
        <begin position="68"/>
        <end position="179"/>
    </location>
</feature>
<evidence type="ECO:0000256" key="5">
    <source>
        <dbReference type="ARBA" id="ARBA00022722"/>
    </source>
</evidence>
<comment type="subcellular location">
    <subcellularLocation>
        <location evidence="1">Nucleus</location>
    </subcellularLocation>
</comment>
<dbReference type="Pfam" id="PF00929">
    <property type="entry name" value="RNase_T"/>
    <property type="match status" value="1"/>
</dbReference>
<dbReference type="GO" id="GO:0008408">
    <property type="term" value="F:3'-5' exonuclease activity"/>
    <property type="evidence" value="ECO:0007669"/>
    <property type="project" value="InterPro"/>
</dbReference>
<keyword evidence="4" id="KW-0698">rRNA processing</keyword>
<dbReference type="PANTHER" id="PTHR12801">
    <property type="entry name" value="RNA EXONUCLEASE REXO1 / RECO3 FAMILY MEMBER-RELATED"/>
    <property type="match status" value="1"/>
</dbReference>
<dbReference type="AlphaFoldDB" id="A0A7N0RBE5"/>
<evidence type="ECO:0000256" key="2">
    <source>
        <dbReference type="ARBA" id="ARBA00010489"/>
    </source>
</evidence>
<sequence>MVGQKKNKLNPNPNWALLQEKLKIDAANTRKPEKSLLGKRKERLDPEVAQNLSFNPLTPTSTDCSVTDALAMDCEMVGVGGNRSALGRVTLVNEWGNVVYDEYVRPIEHVVDYRTEISGIRHHHLKKAKTFQVAQKKVVEMLKGRILVGHALRNDLKALLLSHPKKDIRDTSGMGEKEP</sequence>
<dbReference type="SMART" id="SM00479">
    <property type="entry name" value="EXOIII"/>
    <property type="match status" value="1"/>
</dbReference>
<organism evidence="11 12">
    <name type="scientific">Kalanchoe fedtschenkoi</name>
    <name type="common">Lavender scallops</name>
    <name type="synonym">South American air plant</name>
    <dbReference type="NCBI Taxonomy" id="63787"/>
    <lineage>
        <taxon>Eukaryota</taxon>
        <taxon>Viridiplantae</taxon>
        <taxon>Streptophyta</taxon>
        <taxon>Embryophyta</taxon>
        <taxon>Tracheophyta</taxon>
        <taxon>Spermatophyta</taxon>
        <taxon>Magnoliopsida</taxon>
        <taxon>eudicotyledons</taxon>
        <taxon>Gunneridae</taxon>
        <taxon>Pentapetalae</taxon>
        <taxon>Saxifragales</taxon>
        <taxon>Crassulaceae</taxon>
        <taxon>Kalanchoe</taxon>
    </lineage>
</organism>
<keyword evidence="8" id="KW-0539">Nucleus</keyword>
<keyword evidence="7" id="KW-0269">Exonuclease</keyword>
<dbReference type="InterPro" id="IPR012337">
    <property type="entry name" value="RNaseH-like_sf"/>
</dbReference>
<keyword evidence="6" id="KW-0378">Hydrolase</keyword>
<keyword evidence="12" id="KW-1185">Reference proteome</keyword>
<evidence type="ECO:0000256" key="3">
    <source>
        <dbReference type="ARBA" id="ARBA00016937"/>
    </source>
</evidence>
<evidence type="ECO:0000256" key="4">
    <source>
        <dbReference type="ARBA" id="ARBA00022552"/>
    </source>
</evidence>
<dbReference type="SUPFAM" id="SSF53098">
    <property type="entry name" value="Ribonuclease H-like"/>
    <property type="match status" value="1"/>
</dbReference>
<proteinExistence type="inferred from homology"/>